<evidence type="ECO:0000313" key="2">
    <source>
        <dbReference type="EMBL" id="MBC3888548.1"/>
    </source>
</evidence>
<proteinExistence type="predicted"/>
<protein>
    <submittedName>
        <fullName evidence="2">Uncharacterized protein</fullName>
    </submittedName>
</protein>
<dbReference type="Proteomes" id="UP000616595">
    <property type="component" value="Unassembled WGS sequence"/>
</dbReference>
<keyword evidence="1" id="KW-0812">Transmembrane</keyword>
<sequence>MSETTLILHLIGILLFLVWIIILLRYDQNNTGDDTIQRCSVVKLNDVNDNAIFNFYSQVKMNQFKAEVDDILGAVPEVDEDGLYTYIDTNTGYGVCIAYNDRERVTLKGISTPECESELIALGNMSVTPIQVVSIKEGMSYEEVKRILGGEGIEVICVENPLDRDKLLYGMAWINKDGTAITVQLDGYKGTAYKAKFREC</sequence>
<evidence type="ECO:0000313" key="3">
    <source>
        <dbReference type="Proteomes" id="UP000616595"/>
    </source>
</evidence>
<feature type="transmembrane region" description="Helical" evidence="1">
    <location>
        <begin position="6"/>
        <end position="24"/>
    </location>
</feature>
<gene>
    <name evidence="2" type="ORF">GH810_09535</name>
</gene>
<reference evidence="2" key="1">
    <citation type="submission" date="2019-10" db="EMBL/GenBank/DDBJ databases">
        <authorList>
            <person name="Ross D.E."/>
            <person name="Gulliver D."/>
        </authorList>
    </citation>
    <scope>NUCLEOTIDE SEQUENCE</scope>
    <source>
        <strain evidence="2">DER-2019</strain>
    </source>
</reference>
<keyword evidence="3" id="KW-1185">Reference proteome</keyword>
<reference evidence="2" key="2">
    <citation type="submission" date="2020-10" db="EMBL/GenBank/DDBJ databases">
        <title>Comparative genomics of the Acetobacterium genus.</title>
        <authorList>
            <person name="Marshall C."/>
            <person name="May H."/>
            <person name="Norman S."/>
        </authorList>
    </citation>
    <scope>NUCLEOTIDE SEQUENCE</scope>
    <source>
        <strain evidence="2">DER-2019</strain>
    </source>
</reference>
<comment type="caution">
    <text evidence="2">The sequence shown here is derived from an EMBL/GenBank/DDBJ whole genome shotgun (WGS) entry which is preliminary data.</text>
</comment>
<accession>A0A923HTW7</accession>
<dbReference type="EMBL" id="WJBD01000010">
    <property type="protein sequence ID" value="MBC3888548.1"/>
    <property type="molecule type" value="Genomic_DNA"/>
</dbReference>
<organism evidence="2 3">
    <name type="scientific">Acetobacterium paludosum</name>
    <dbReference type="NCBI Taxonomy" id="52693"/>
    <lineage>
        <taxon>Bacteria</taxon>
        <taxon>Bacillati</taxon>
        <taxon>Bacillota</taxon>
        <taxon>Clostridia</taxon>
        <taxon>Eubacteriales</taxon>
        <taxon>Eubacteriaceae</taxon>
        <taxon>Acetobacterium</taxon>
    </lineage>
</organism>
<dbReference type="OrthoDB" id="570195at2"/>
<keyword evidence="1" id="KW-1133">Transmembrane helix</keyword>
<dbReference type="AlphaFoldDB" id="A0A923HTW7"/>
<name>A0A923HTW7_9FIRM</name>
<evidence type="ECO:0000256" key="1">
    <source>
        <dbReference type="SAM" id="Phobius"/>
    </source>
</evidence>
<dbReference type="RefSeq" id="WP_148568037.1">
    <property type="nucleotide sequence ID" value="NZ_RXYA01000014.1"/>
</dbReference>
<keyword evidence="1" id="KW-0472">Membrane</keyword>